<dbReference type="InterPro" id="IPR036868">
    <property type="entry name" value="TusA-like_sf"/>
</dbReference>
<dbReference type="EMBL" id="UAVU01000006">
    <property type="protein sequence ID" value="SQC91024.1"/>
    <property type="molecule type" value="Genomic_DNA"/>
</dbReference>
<name>A0A2X3J7E8_9ENTR</name>
<reference evidence="2 3" key="1">
    <citation type="submission" date="2018-06" db="EMBL/GenBank/DDBJ databases">
        <authorList>
            <consortium name="Pathogen Informatics"/>
            <person name="Doyle S."/>
        </authorList>
    </citation>
    <scope>NUCLEOTIDE SEQUENCE [LARGE SCALE GENOMIC DNA]</scope>
    <source>
        <strain evidence="2 3">NCTC12120</strain>
    </source>
</reference>
<organism evidence="2 3">
    <name type="scientific">Cedecea neteri</name>
    <dbReference type="NCBI Taxonomy" id="158822"/>
    <lineage>
        <taxon>Bacteria</taxon>
        <taxon>Pseudomonadati</taxon>
        <taxon>Pseudomonadota</taxon>
        <taxon>Gammaproteobacteria</taxon>
        <taxon>Enterobacterales</taxon>
        <taxon>Enterobacteriaceae</taxon>
        <taxon>Cedecea</taxon>
    </lineage>
</organism>
<gene>
    <name evidence="2" type="primary">yedF_2</name>
    <name evidence="2" type="ORF">NCTC12120_04173</name>
</gene>
<dbReference type="InterPro" id="IPR001455">
    <property type="entry name" value="TusA-like"/>
</dbReference>
<dbReference type="Pfam" id="PF01206">
    <property type="entry name" value="TusA"/>
    <property type="match status" value="1"/>
</dbReference>
<evidence type="ECO:0000313" key="2">
    <source>
        <dbReference type="EMBL" id="SQC91024.1"/>
    </source>
</evidence>
<evidence type="ECO:0000313" key="3">
    <source>
        <dbReference type="Proteomes" id="UP000251197"/>
    </source>
</evidence>
<evidence type="ECO:0000259" key="1">
    <source>
        <dbReference type="Pfam" id="PF01206"/>
    </source>
</evidence>
<feature type="domain" description="UPF0033" evidence="1">
    <location>
        <begin position="2"/>
        <end position="39"/>
    </location>
</feature>
<dbReference type="STRING" id="158822.LH23_19760"/>
<dbReference type="Gene3D" id="3.30.110.40">
    <property type="entry name" value="TusA-like domain"/>
    <property type="match status" value="1"/>
</dbReference>
<dbReference type="SUPFAM" id="SSF64307">
    <property type="entry name" value="SirA-like"/>
    <property type="match status" value="1"/>
</dbReference>
<proteinExistence type="predicted"/>
<accession>A0A2X3J7E8</accession>
<protein>
    <submittedName>
        <fullName evidence="2">Predicted transporter component</fullName>
    </submittedName>
</protein>
<dbReference type="Proteomes" id="UP000251197">
    <property type="component" value="Unassembled WGS sequence"/>
</dbReference>
<dbReference type="AlphaFoldDB" id="A0A2X3J7E8"/>
<sequence>MVSDCPQSINNIPLDAKNHGYTVLDIQQDGPTIRYLIQR</sequence>